<sequence length="402" mass="43542">MKIGMISTEFPPAIGGMQVMAFNLAQGLSRRHDLVVYTRRNQGVPAAGLAIEPVLAADIRHDLRPLAAADVDVWLAMNAGYGALAGRLPKPMAVVCNGNDFLTPWVIDYPRQIDFLEGKPHVWRYAHPLRQAWRRRLLRRGLSRAAAVLPISEHSRDLAVRRFGLDGDRTVILHPGVEDRFFQTRTPAAAGSLRLLTVSRLDIHNRRKNVDGVLRAVAELRRGMDIRYTVVGDGNDRPRLEALAGELGIADAVRFTGKLDEAELLAAYREADLFVLAGQASETDVEGFGIVYIEAIAGGVPVLCSRSGGAVDAVRDGETGILIERSDATSIAEGIRRFQAARSGFDPARISAHAEKFRWSAAIDRVDAVLASVLRGGVPRGAAVPVEMPAGAARRADSVGMT</sequence>
<dbReference type="EMBL" id="CP067421">
    <property type="protein sequence ID" value="QQP92899.1"/>
    <property type="molecule type" value="Genomic_DNA"/>
</dbReference>
<evidence type="ECO:0000313" key="3">
    <source>
        <dbReference type="EMBL" id="QQP92899.1"/>
    </source>
</evidence>
<dbReference type="InterPro" id="IPR050194">
    <property type="entry name" value="Glycosyltransferase_grp1"/>
</dbReference>
<dbReference type="PANTHER" id="PTHR45947:SF3">
    <property type="entry name" value="SULFOQUINOVOSYL TRANSFERASE SQD2"/>
    <property type="match status" value="1"/>
</dbReference>
<dbReference type="RefSeq" id="WP_201082157.1">
    <property type="nucleotide sequence ID" value="NZ_CP067421.1"/>
</dbReference>
<dbReference type="InterPro" id="IPR028098">
    <property type="entry name" value="Glyco_trans_4-like_N"/>
</dbReference>
<dbReference type="Pfam" id="PF00534">
    <property type="entry name" value="Glycos_transf_1"/>
    <property type="match status" value="1"/>
</dbReference>
<keyword evidence="4" id="KW-1185">Reference proteome</keyword>
<organism evidence="3 4">
    <name type="scientific">Skermanella cutis</name>
    <dbReference type="NCBI Taxonomy" id="2775420"/>
    <lineage>
        <taxon>Bacteria</taxon>
        <taxon>Pseudomonadati</taxon>
        <taxon>Pseudomonadota</taxon>
        <taxon>Alphaproteobacteria</taxon>
        <taxon>Rhodospirillales</taxon>
        <taxon>Azospirillaceae</taxon>
        <taxon>Skermanella</taxon>
    </lineage>
</organism>
<dbReference type="SUPFAM" id="SSF53756">
    <property type="entry name" value="UDP-Glycosyltransferase/glycogen phosphorylase"/>
    <property type="match status" value="1"/>
</dbReference>
<reference evidence="3" key="1">
    <citation type="submission" date="2021-02" db="EMBL/GenBank/DDBJ databases">
        <title>Skermanella TT6 skin isolate.</title>
        <authorList>
            <person name="Lee K."/>
            <person name="Ganzorig M."/>
        </authorList>
    </citation>
    <scope>NUCLEOTIDE SEQUENCE</scope>
    <source>
        <strain evidence="3">TT6</strain>
    </source>
</reference>
<proteinExistence type="predicted"/>
<evidence type="ECO:0000313" key="4">
    <source>
        <dbReference type="Proteomes" id="UP000595197"/>
    </source>
</evidence>
<dbReference type="Gene3D" id="3.40.50.2000">
    <property type="entry name" value="Glycogen Phosphorylase B"/>
    <property type="match status" value="2"/>
</dbReference>
<dbReference type="InterPro" id="IPR001296">
    <property type="entry name" value="Glyco_trans_1"/>
</dbReference>
<evidence type="ECO:0000259" key="1">
    <source>
        <dbReference type="Pfam" id="PF00534"/>
    </source>
</evidence>
<feature type="domain" description="Glycosyl transferase family 1" evidence="1">
    <location>
        <begin position="194"/>
        <end position="338"/>
    </location>
</feature>
<dbReference type="Pfam" id="PF13439">
    <property type="entry name" value="Glyco_transf_4"/>
    <property type="match status" value="1"/>
</dbReference>
<accession>A0ABX7BFI2</accession>
<dbReference type="Proteomes" id="UP000595197">
    <property type="component" value="Plasmid pTT6-1"/>
</dbReference>
<dbReference type="PANTHER" id="PTHR45947">
    <property type="entry name" value="SULFOQUINOVOSYL TRANSFERASE SQD2"/>
    <property type="match status" value="1"/>
</dbReference>
<protein>
    <submittedName>
        <fullName evidence="3">Glycosyltransferase family 4 protein</fullName>
    </submittedName>
</protein>
<name>A0ABX7BFI2_9PROT</name>
<dbReference type="CDD" id="cd03801">
    <property type="entry name" value="GT4_PimA-like"/>
    <property type="match status" value="1"/>
</dbReference>
<keyword evidence="3" id="KW-0614">Plasmid</keyword>
<gene>
    <name evidence="3" type="ORF">IGS68_31160</name>
</gene>
<feature type="domain" description="Glycosyltransferase subfamily 4-like N-terminal" evidence="2">
    <location>
        <begin position="14"/>
        <end position="178"/>
    </location>
</feature>
<geneLocation type="plasmid" evidence="3 4">
    <name>pTT6-1</name>
</geneLocation>
<evidence type="ECO:0000259" key="2">
    <source>
        <dbReference type="Pfam" id="PF13439"/>
    </source>
</evidence>